<accession>A0A427B218</accession>
<gene>
    <name evidence="2" type="ORF">B296_00000985</name>
</gene>
<dbReference type="EMBL" id="AMZH03000684">
    <property type="protein sequence ID" value="RRT82476.1"/>
    <property type="molecule type" value="Genomic_DNA"/>
</dbReference>
<evidence type="ECO:0000256" key="1">
    <source>
        <dbReference type="SAM" id="MobiDB-lite"/>
    </source>
</evidence>
<organism evidence="2 3">
    <name type="scientific">Ensete ventricosum</name>
    <name type="common">Abyssinian banana</name>
    <name type="synonym">Musa ensete</name>
    <dbReference type="NCBI Taxonomy" id="4639"/>
    <lineage>
        <taxon>Eukaryota</taxon>
        <taxon>Viridiplantae</taxon>
        <taxon>Streptophyta</taxon>
        <taxon>Embryophyta</taxon>
        <taxon>Tracheophyta</taxon>
        <taxon>Spermatophyta</taxon>
        <taxon>Magnoliopsida</taxon>
        <taxon>Liliopsida</taxon>
        <taxon>Zingiberales</taxon>
        <taxon>Musaceae</taxon>
        <taxon>Ensete</taxon>
    </lineage>
</organism>
<feature type="compositionally biased region" description="Acidic residues" evidence="1">
    <location>
        <begin position="129"/>
        <end position="145"/>
    </location>
</feature>
<dbReference type="AlphaFoldDB" id="A0A427B218"/>
<comment type="caution">
    <text evidence="2">The sequence shown here is derived from an EMBL/GenBank/DDBJ whole genome shotgun (WGS) entry which is preliminary data.</text>
</comment>
<proteinExistence type="predicted"/>
<sequence>MLRDSGRVIDELQNLKDEIGLVAMAVVEVRASTARLKARGAEQSLVVAQVARKKARDSLAIERDATPKRARATIPQYKETLSLKFGLEKTDRMSYENGYIVTLACFRVKYPQMEIEEDTYTTLPKDDDVPMDVEVPFDDSDPLVT</sequence>
<feature type="region of interest" description="Disordered" evidence="1">
    <location>
        <begin position="122"/>
        <end position="145"/>
    </location>
</feature>
<evidence type="ECO:0000313" key="2">
    <source>
        <dbReference type="EMBL" id="RRT82476.1"/>
    </source>
</evidence>
<dbReference type="Proteomes" id="UP000287651">
    <property type="component" value="Unassembled WGS sequence"/>
</dbReference>
<evidence type="ECO:0000313" key="3">
    <source>
        <dbReference type="Proteomes" id="UP000287651"/>
    </source>
</evidence>
<reference evidence="2 3" key="1">
    <citation type="journal article" date="2014" name="Agronomy (Basel)">
        <title>A Draft Genome Sequence for Ensete ventricosum, the Drought-Tolerant Tree Against Hunger.</title>
        <authorList>
            <person name="Harrison J."/>
            <person name="Moore K.A."/>
            <person name="Paszkiewicz K."/>
            <person name="Jones T."/>
            <person name="Grant M."/>
            <person name="Ambacheew D."/>
            <person name="Muzemil S."/>
            <person name="Studholme D.J."/>
        </authorList>
    </citation>
    <scope>NUCLEOTIDE SEQUENCE [LARGE SCALE GENOMIC DNA]</scope>
</reference>
<name>A0A427B218_ENSVE</name>
<protein>
    <submittedName>
        <fullName evidence="2">Uncharacterized protein</fullName>
    </submittedName>
</protein>